<dbReference type="RefSeq" id="XP_056481842.1">
    <property type="nucleotide sequence ID" value="XM_056638335.1"/>
</dbReference>
<organism evidence="1 2">
    <name type="scientific">Penicillium cosmopolitanum</name>
    <dbReference type="NCBI Taxonomy" id="1131564"/>
    <lineage>
        <taxon>Eukaryota</taxon>
        <taxon>Fungi</taxon>
        <taxon>Dikarya</taxon>
        <taxon>Ascomycota</taxon>
        <taxon>Pezizomycotina</taxon>
        <taxon>Eurotiomycetes</taxon>
        <taxon>Eurotiomycetidae</taxon>
        <taxon>Eurotiales</taxon>
        <taxon>Aspergillaceae</taxon>
        <taxon>Penicillium</taxon>
    </lineage>
</organism>
<keyword evidence="2" id="KW-1185">Reference proteome</keyword>
<protein>
    <submittedName>
        <fullName evidence="1">Uncharacterized protein</fullName>
    </submittedName>
</protein>
<gene>
    <name evidence="1" type="ORF">N7509_013698</name>
</gene>
<evidence type="ECO:0000313" key="1">
    <source>
        <dbReference type="EMBL" id="KAJ5376812.1"/>
    </source>
</evidence>
<name>A0A9W9VCD6_9EURO</name>
<dbReference type="EMBL" id="JAPZBU010000012">
    <property type="protein sequence ID" value="KAJ5376812.1"/>
    <property type="molecule type" value="Genomic_DNA"/>
</dbReference>
<dbReference type="Proteomes" id="UP001147747">
    <property type="component" value="Unassembled WGS sequence"/>
</dbReference>
<comment type="caution">
    <text evidence="1">The sequence shown here is derived from an EMBL/GenBank/DDBJ whole genome shotgun (WGS) entry which is preliminary data.</text>
</comment>
<sequence>MEKERSFKFFQKISETFSNVMTKLQDNVPAADSQPKTMQVNNPTGSGVSSSAWATLSYLMAISQAIPYVAEVALVSSLLSTTEEAAMQQLRYLLGGSEFGPFAQDGHRPREPFFDHTRTYPGIVCRFSLLELRMGCVGFGRSFEIEHYALFAQEKLPPAELS</sequence>
<dbReference type="GeneID" id="81377315"/>
<reference evidence="1" key="2">
    <citation type="journal article" date="2023" name="IMA Fungus">
        <title>Comparative genomic study of the Penicillium genus elucidates a diverse pangenome and 15 lateral gene transfer events.</title>
        <authorList>
            <person name="Petersen C."/>
            <person name="Sorensen T."/>
            <person name="Nielsen M.R."/>
            <person name="Sondergaard T.E."/>
            <person name="Sorensen J.L."/>
            <person name="Fitzpatrick D.A."/>
            <person name="Frisvad J.C."/>
            <person name="Nielsen K.L."/>
        </authorList>
    </citation>
    <scope>NUCLEOTIDE SEQUENCE</scope>
    <source>
        <strain evidence="1">IBT 29677</strain>
    </source>
</reference>
<proteinExistence type="predicted"/>
<dbReference type="AlphaFoldDB" id="A0A9W9VCD6"/>
<reference evidence="1" key="1">
    <citation type="submission" date="2022-12" db="EMBL/GenBank/DDBJ databases">
        <authorList>
            <person name="Petersen C."/>
        </authorList>
    </citation>
    <scope>NUCLEOTIDE SEQUENCE</scope>
    <source>
        <strain evidence="1">IBT 29677</strain>
    </source>
</reference>
<accession>A0A9W9VCD6</accession>
<evidence type="ECO:0000313" key="2">
    <source>
        <dbReference type="Proteomes" id="UP001147747"/>
    </source>
</evidence>